<dbReference type="AlphaFoldDB" id="A0A1J5PE12"/>
<sequence length="257" mass="28582">MVKKCGCIGSIDNTQATGSLAKKAGRHHGRVHIWTASGQWPGAGHDLWFDRGRLQHGLRCHWHDQFCPRRCLHDFSLYHRYHAQRLGLFRGCGAGADPAYRLAGSDVRYRGVWLGHRARCLSSAARFASADTADFGYWRVFVFASLCAACPGSEPARDQALPGRCFSHLDGGWARPLFPDYLYPVADSAGGVGQHGGVGLPDWLYQSGAVLPCHATRPEDGYPAGHRHQPHHFHCVCDWCRIGQHRRFSGHPQLRLV</sequence>
<name>A0A1J5PE12_9ZZZZ</name>
<gene>
    <name evidence="1" type="ORF">GALL_526730</name>
</gene>
<proteinExistence type="predicted"/>
<organism evidence="1">
    <name type="scientific">mine drainage metagenome</name>
    <dbReference type="NCBI Taxonomy" id="410659"/>
    <lineage>
        <taxon>unclassified sequences</taxon>
        <taxon>metagenomes</taxon>
        <taxon>ecological metagenomes</taxon>
    </lineage>
</organism>
<evidence type="ECO:0000313" key="1">
    <source>
        <dbReference type="EMBL" id="OIQ65764.1"/>
    </source>
</evidence>
<reference evidence="1" key="1">
    <citation type="submission" date="2016-10" db="EMBL/GenBank/DDBJ databases">
        <title>Sequence of Gallionella enrichment culture.</title>
        <authorList>
            <person name="Poehlein A."/>
            <person name="Muehling M."/>
            <person name="Daniel R."/>
        </authorList>
    </citation>
    <scope>NUCLEOTIDE SEQUENCE</scope>
</reference>
<accession>A0A1J5PE12</accession>
<protein>
    <submittedName>
        <fullName evidence="1">Uncharacterized protein</fullName>
    </submittedName>
</protein>
<dbReference type="EMBL" id="MLJW01007079">
    <property type="protein sequence ID" value="OIQ65764.1"/>
    <property type="molecule type" value="Genomic_DNA"/>
</dbReference>
<comment type="caution">
    <text evidence="1">The sequence shown here is derived from an EMBL/GenBank/DDBJ whole genome shotgun (WGS) entry which is preliminary data.</text>
</comment>